<name>A0ABZ1HS55_STRPH</name>
<proteinExistence type="predicted"/>
<evidence type="ECO:0000313" key="2">
    <source>
        <dbReference type="Proteomes" id="UP001340816"/>
    </source>
</evidence>
<keyword evidence="2" id="KW-1185">Reference proteome</keyword>
<sequence>MTGSAERPLLFLDVDGPLIPFGAASGQYPDGYPTYGTDPVGPDENPLLVRINPAHGRRLMALPCELVWATTWMAEANETIAPRLGLPELAVVSWPEPDDEEVGGEADGKTAQDARRGLHWKTRALVDRAAGRSFAWVDDEITDIDRAWVSAHHHGHALLHRVDPRRGLTDADFDALGEWLATEIAEAADGS</sequence>
<accession>A0ABZ1HS55</accession>
<evidence type="ECO:0000313" key="1">
    <source>
        <dbReference type="EMBL" id="WSD20433.1"/>
    </source>
</evidence>
<dbReference type="GeneID" id="93926035"/>
<dbReference type="EMBL" id="CP109135">
    <property type="protein sequence ID" value="WSD20433.1"/>
    <property type="molecule type" value="Genomic_DNA"/>
</dbReference>
<dbReference type="Proteomes" id="UP001340816">
    <property type="component" value="Chromosome"/>
</dbReference>
<dbReference type="RefSeq" id="WP_266751256.1">
    <property type="nucleotide sequence ID" value="NZ_CP108382.1"/>
</dbReference>
<dbReference type="Pfam" id="PF18143">
    <property type="entry name" value="HAD_SAK_2"/>
    <property type="match status" value="1"/>
</dbReference>
<protein>
    <submittedName>
        <fullName evidence="1">HAD domain-containing protein</fullName>
    </submittedName>
</protein>
<organism evidence="1 2">
    <name type="scientific">Streptomyces phaeochromogenes</name>
    <dbReference type="NCBI Taxonomy" id="1923"/>
    <lineage>
        <taxon>Bacteria</taxon>
        <taxon>Bacillati</taxon>
        <taxon>Actinomycetota</taxon>
        <taxon>Actinomycetes</taxon>
        <taxon>Kitasatosporales</taxon>
        <taxon>Streptomycetaceae</taxon>
        <taxon>Streptomyces</taxon>
        <taxon>Streptomyces phaeochromogenes group</taxon>
    </lineage>
</organism>
<gene>
    <name evidence="1" type="ORF">OHB35_48335</name>
</gene>
<reference evidence="1 2" key="1">
    <citation type="submission" date="2022-10" db="EMBL/GenBank/DDBJ databases">
        <title>The complete genomes of actinobacterial strains from the NBC collection.</title>
        <authorList>
            <person name="Joergensen T.S."/>
            <person name="Alvarez Arevalo M."/>
            <person name="Sterndorff E.B."/>
            <person name="Faurdal D."/>
            <person name="Vuksanovic O."/>
            <person name="Mourched A.-S."/>
            <person name="Charusanti P."/>
            <person name="Shaw S."/>
            <person name="Blin K."/>
            <person name="Weber T."/>
        </authorList>
    </citation>
    <scope>NUCLEOTIDE SEQUENCE [LARGE SCALE GENOMIC DNA]</scope>
    <source>
        <strain evidence="1 2">NBC 01752</strain>
    </source>
</reference>